<keyword evidence="5 11" id="KW-0808">Transferase</keyword>
<comment type="pathway">
    <text evidence="2 11">Protein modification; protein glycosylation.</text>
</comment>
<dbReference type="Pfam" id="PF13733">
    <property type="entry name" value="Glyco_transf_7N"/>
    <property type="match status" value="1"/>
</dbReference>
<dbReference type="PANTHER" id="PTHR19300">
    <property type="entry name" value="BETA-1,4-GALACTOSYLTRANSFERASE"/>
    <property type="match status" value="1"/>
</dbReference>
<evidence type="ECO:0000256" key="3">
    <source>
        <dbReference type="ARBA" id="ARBA00005735"/>
    </source>
</evidence>
<keyword evidence="15" id="KW-1185">Reference proteome</keyword>
<evidence type="ECO:0000256" key="11">
    <source>
        <dbReference type="RuleBase" id="RU368121"/>
    </source>
</evidence>
<name>A0AAV2HFF7_LYMST</name>
<dbReference type="InterPro" id="IPR029044">
    <property type="entry name" value="Nucleotide-diphossugar_trans"/>
</dbReference>
<gene>
    <name evidence="14" type="ORF">GSLYS_00006192001</name>
</gene>
<evidence type="ECO:0000256" key="5">
    <source>
        <dbReference type="ARBA" id="ARBA00022679"/>
    </source>
</evidence>
<dbReference type="InterPro" id="IPR027791">
    <property type="entry name" value="Galactosyl_T_C"/>
</dbReference>
<dbReference type="GO" id="GO:0005975">
    <property type="term" value="P:carbohydrate metabolic process"/>
    <property type="evidence" value="ECO:0007669"/>
    <property type="project" value="InterPro"/>
</dbReference>
<comment type="caution">
    <text evidence="14">The sequence shown here is derived from an EMBL/GenBank/DDBJ whole genome shotgun (WGS) entry which is preliminary data.</text>
</comment>
<dbReference type="EMBL" id="CAXITT010000106">
    <property type="protein sequence ID" value="CAL1532113.1"/>
    <property type="molecule type" value="Genomic_DNA"/>
</dbReference>
<proteinExistence type="inferred from homology"/>
<accession>A0AAV2HFF7</accession>
<dbReference type="PRINTS" id="PR02050">
    <property type="entry name" value="B14GALTRFASE"/>
</dbReference>
<organism evidence="14 15">
    <name type="scientific">Lymnaea stagnalis</name>
    <name type="common">Great pond snail</name>
    <name type="synonym">Helix stagnalis</name>
    <dbReference type="NCBI Taxonomy" id="6523"/>
    <lineage>
        <taxon>Eukaryota</taxon>
        <taxon>Metazoa</taxon>
        <taxon>Spiralia</taxon>
        <taxon>Lophotrochozoa</taxon>
        <taxon>Mollusca</taxon>
        <taxon>Gastropoda</taxon>
        <taxon>Heterobranchia</taxon>
        <taxon>Euthyneura</taxon>
        <taxon>Panpulmonata</taxon>
        <taxon>Hygrophila</taxon>
        <taxon>Lymnaeoidea</taxon>
        <taxon>Lymnaeidae</taxon>
        <taxon>Lymnaea</taxon>
    </lineage>
</organism>
<comment type="function">
    <text evidence="11">Catalyses the transfer of galactose onto proteins or lipids.</text>
</comment>
<comment type="subcellular location">
    <subcellularLocation>
        <location evidence="1">Membrane</location>
        <topology evidence="1">Single-pass type II membrane protein</topology>
    </subcellularLocation>
</comment>
<dbReference type="GO" id="GO:0008378">
    <property type="term" value="F:galactosyltransferase activity"/>
    <property type="evidence" value="ECO:0007669"/>
    <property type="project" value="TreeGrafter"/>
</dbReference>
<keyword evidence="9 11" id="KW-0472">Membrane</keyword>
<evidence type="ECO:0000313" key="15">
    <source>
        <dbReference type="Proteomes" id="UP001497497"/>
    </source>
</evidence>
<dbReference type="GO" id="GO:0016020">
    <property type="term" value="C:membrane"/>
    <property type="evidence" value="ECO:0007669"/>
    <property type="project" value="UniProtKB-SubCell"/>
</dbReference>
<evidence type="ECO:0000256" key="1">
    <source>
        <dbReference type="ARBA" id="ARBA00004606"/>
    </source>
</evidence>
<dbReference type="Pfam" id="PF02709">
    <property type="entry name" value="Glyco_transf_7C"/>
    <property type="match status" value="1"/>
</dbReference>
<evidence type="ECO:0000256" key="4">
    <source>
        <dbReference type="ARBA" id="ARBA00022676"/>
    </source>
</evidence>
<dbReference type="EC" id="2.4.1.-" evidence="11"/>
<evidence type="ECO:0000256" key="10">
    <source>
        <dbReference type="ARBA" id="ARBA00023180"/>
    </source>
</evidence>
<dbReference type="SUPFAM" id="SSF53448">
    <property type="entry name" value="Nucleotide-diphospho-sugar transferases"/>
    <property type="match status" value="1"/>
</dbReference>
<sequence length="472" mass="53986">MRLSFLASRRKAYFLFIMATIVVVILLNVTNFTDVIEHNRHSAVWIIDETNDELQGYLPRDASPLKPKEDVHWPNAEHLNTSFYSQWSQHHASGEENIRTKKDVLTRGKMAQSDMKTIHFGRANISLNETKEMVETWSPPMLKSLGPQSIIEKLVNPKQGRKAGKRINRDDATSCWNTSQFLVGRFKPTMKAMDPSQLAALFPSLQKGGTFQPSTCRPGEKTAILIPYRDRWSHLHTLLPVLIPMLMRQNVAFTIYVIEQGPSSKFNKGLLFNAGYLEALKVDTYDCFILHDVDMVPVDDRNIYRCDPEGPLHFSASVDKFGYNTMYQGLFGGVVGFTRDQFRRINGASNMYFGWGAEDDDLRDRTASKNYTVMRKPANIGVYDMIKHGRQKGWETNKNRFQVFKLRLQRQDVDGLNSARYTRTAVRSLPLYTWISLSVNETEVLESVPAGLRQGSKGEHNYMGNMDINIKQ</sequence>
<evidence type="ECO:0000256" key="7">
    <source>
        <dbReference type="ARBA" id="ARBA00022968"/>
    </source>
</evidence>
<dbReference type="GO" id="GO:0005794">
    <property type="term" value="C:Golgi apparatus"/>
    <property type="evidence" value="ECO:0007669"/>
    <property type="project" value="TreeGrafter"/>
</dbReference>
<feature type="domain" description="Galactosyltransferase C-terminal" evidence="12">
    <location>
        <begin position="313"/>
        <end position="388"/>
    </location>
</feature>
<dbReference type="InterPro" id="IPR003859">
    <property type="entry name" value="Galactosyl_T"/>
</dbReference>
<dbReference type="InterPro" id="IPR027995">
    <property type="entry name" value="Galactosyl_T_N"/>
</dbReference>
<evidence type="ECO:0000256" key="9">
    <source>
        <dbReference type="ARBA" id="ARBA00023136"/>
    </source>
</evidence>
<evidence type="ECO:0000256" key="8">
    <source>
        <dbReference type="ARBA" id="ARBA00022989"/>
    </source>
</evidence>
<evidence type="ECO:0000256" key="2">
    <source>
        <dbReference type="ARBA" id="ARBA00004922"/>
    </source>
</evidence>
<keyword evidence="8 11" id="KW-1133">Transmembrane helix</keyword>
<evidence type="ECO:0000256" key="6">
    <source>
        <dbReference type="ARBA" id="ARBA00022692"/>
    </source>
</evidence>
<evidence type="ECO:0000259" key="12">
    <source>
        <dbReference type="Pfam" id="PF02709"/>
    </source>
</evidence>
<feature type="transmembrane region" description="Helical" evidence="11">
    <location>
        <begin position="12"/>
        <end position="30"/>
    </location>
</feature>
<reference evidence="14 15" key="1">
    <citation type="submission" date="2024-04" db="EMBL/GenBank/DDBJ databases">
        <authorList>
            <consortium name="Genoscope - CEA"/>
            <person name="William W."/>
        </authorList>
    </citation>
    <scope>NUCLEOTIDE SEQUENCE [LARGE SCALE GENOMIC DNA]</scope>
</reference>
<dbReference type="AlphaFoldDB" id="A0AAV2HFF7"/>
<dbReference type="Proteomes" id="UP001497497">
    <property type="component" value="Unassembled WGS sequence"/>
</dbReference>
<protein>
    <recommendedName>
        <fullName evidence="11">Beta-1,4-galactosyltransferase</fullName>
        <ecNumber evidence="11">2.4.1.-</ecNumber>
    </recommendedName>
</protein>
<comment type="similarity">
    <text evidence="3 11">Belongs to the glycosyltransferase 7 family.</text>
</comment>
<keyword evidence="10 11" id="KW-0325">Glycoprotein</keyword>
<dbReference type="CDD" id="cd00899">
    <property type="entry name" value="b4GalT"/>
    <property type="match status" value="1"/>
</dbReference>
<keyword evidence="4 11" id="KW-0328">Glycosyltransferase</keyword>
<keyword evidence="6 11" id="KW-0812">Transmembrane</keyword>
<dbReference type="Gene3D" id="3.90.550.10">
    <property type="entry name" value="Spore Coat Polysaccharide Biosynthesis Protein SpsA, Chain A"/>
    <property type="match status" value="1"/>
</dbReference>
<evidence type="ECO:0000313" key="14">
    <source>
        <dbReference type="EMBL" id="CAL1532113.1"/>
    </source>
</evidence>
<feature type="domain" description="Galactosyltransferase N-terminal" evidence="13">
    <location>
        <begin position="175"/>
        <end position="307"/>
    </location>
</feature>
<evidence type="ECO:0000259" key="13">
    <source>
        <dbReference type="Pfam" id="PF13733"/>
    </source>
</evidence>
<dbReference type="PANTHER" id="PTHR19300:SF57">
    <property type="entry name" value="BETA-1,4-N-ACETYLGALACTOSAMINYLTRANSFERASE"/>
    <property type="match status" value="1"/>
</dbReference>
<keyword evidence="7 11" id="KW-0735">Signal-anchor</keyword>